<keyword evidence="3" id="KW-0808">Transferase</keyword>
<dbReference type="CDD" id="cd06454">
    <property type="entry name" value="KBL_like"/>
    <property type="match status" value="1"/>
</dbReference>
<dbReference type="OrthoDB" id="9807157at2"/>
<evidence type="ECO:0000256" key="2">
    <source>
        <dbReference type="ARBA" id="ARBA00011738"/>
    </source>
</evidence>
<dbReference type="InterPro" id="IPR050087">
    <property type="entry name" value="AON_synthase_class-II"/>
</dbReference>
<dbReference type="SUPFAM" id="SSF53383">
    <property type="entry name" value="PLP-dependent transferases"/>
    <property type="match status" value="1"/>
</dbReference>
<dbReference type="InterPro" id="IPR015421">
    <property type="entry name" value="PyrdxlP-dep_Trfase_major"/>
</dbReference>
<sequence length="461" mass="50518">MVDRNSQVAQLSPEQKRTLLKQLLEEKAAGGKAGLQMAKAAGGNEQGQQDCGELPANIPEEYYRIAGFPDYLELSKQAELFAQLQIANPYFRVNEAIINNKTSIDGREYISYSSYNYLGFSGDERVTQAANEAAKRYGTSVSASRGATGEKPIHGELEAELASLIGVEDCVVYVGGHSANVSTLGCLLRPRDLVVCDALSHNSIIQGCILSGARRILFPHNNWEALEAILKQNRRNYERTLIVVEGVYSMDGDIARLPQFVDLKKRYKALLMVDEAHSMGILGRSGRGIGEYFGLDPRDVDVWMGTLSKTFASCGGYIAGSKELVQLLKYSAGGFVYSVGITPANAGAALAVARLLRSETGRVARLQNNARFFLEFAQANGLDTGLSKDSAVVPVIIRDSLKSIKLANALFQHGINVHPIFYPVVADGEARLRFFITSDHTEDQIRFTIETMKELRNKLVP</sequence>
<evidence type="ECO:0000256" key="1">
    <source>
        <dbReference type="ARBA" id="ARBA00001933"/>
    </source>
</evidence>
<dbReference type="InterPro" id="IPR015422">
    <property type="entry name" value="PyrdxlP-dep_Trfase_small"/>
</dbReference>
<evidence type="ECO:0000259" key="4">
    <source>
        <dbReference type="Pfam" id="PF00155"/>
    </source>
</evidence>
<proteinExistence type="predicted"/>
<comment type="cofactor">
    <cofactor evidence="1">
        <name>pyridoxal 5'-phosphate</name>
        <dbReference type="ChEBI" id="CHEBI:597326"/>
    </cofactor>
</comment>
<dbReference type="EMBL" id="FNHB01000001">
    <property type="protein sequence ID" value="SDL84429.1"/>
    <property type="molecule type" value="Genomic_DNA"/>
</dbReference>
<accession>A0A1G9NDA0</accession>
<organism evidence="5 6">
    <name type="scientific">Dendrosporobacter quercicolus</name>
    <dbReference type="NCBI Taxonomy" id="146817"/>
    <lineage>
        <taxon>Bacteria</taxon>
        <taxon>Bacillati</taxon>
        <taxon>Bacillota</taxon>
        <taxon>Negativicutes</taxon>
        <taxon>Selenomonadales</taxon>
        <taxon>Sporomusaceae</taxon>
        <taxon>Dendrosporobacter</taxon>
    </lineage>
</organism>
<reference evidence="5 6" key="1">
    <citation type="submission" date="2016-10" db="EMBL/GenBank/DDBJ databases">
        <authorList>
            <person name="de Groot N.N."/>
        </authorList>
    </citation>
    <scope>NUCLEOTIDE SEQUENCE [LARGE SCALE GENOMIC DNA]</scope>
    <source>
        <strain evidence="5 6">DSM 1736</strain>
    </source>
</reference>
<protein>
    <submittedName>
        <fullName evidence="5">8-amino-7-oxononanoate synthase</fullName>
    </submittedName>
</protein>
<evidence type="ECO:0000256" key="3">
    <source>
        <dbReference type="ARBA" id="ARBA00022679"/>
    </source>
</evidence>
<dbReference type="Gene3D" id="3.40.640.10">
    <property type="entry name" value="Type I PLP-dependent aspartate aminotransferase-like (Major domain)"/>
    <property type="match status" value="1"/>
</dbReference>
<dbReference type="AlphaFoldDB" id="A0A1G9NDA0"/>
<name>A0A1G9NDA0_9FIRM</name>
<dbReference type="InterPro" id="IPR004839">
    <property type="entry name" value="Aminotransferase_I/II_large"/>
</dbReference>
<comment type="subunit">
    <text evidence="2">Homodimer.</text>
</comment>
<dbReference type="InterPro" id="IPR015424">
    <property type="entry name" value="PyrdxlP-dep_Trfase"/>
</dbReference>
<dbReference type="GO" id="GO:0030170">
    <property type="term" value="F:pyridoxal phosphate binding"/>
    <property type="evidence" value="ECO:0007669"/>
    <property type="project" value="InterPro"/>
</dbReference>
<feature type="domain" description="Aminotransferase class I/classII large" evidence="4">
    <location>
        <begin position="109"/>
        <end position="446"/>
    </location>
</feature>
<dbReference type="Proteomes" id="UP000214880">
    <property type="component" value="Unassembled WGS sequence"/>
</dbReference>
<evidence type="ECO:0000313" key="5">
    <source>
        <dbReference type="EMBL" id="SDL84429.1"/>
    </source>
</evidence>
<dbReference type="STRING" id="146817.SAMN04488502_101975"/>
<dbReference type="Gene3D" id="3.90.1150.10">
    <property type="entry name" value="Aspartate Aminotransferase, domain 1"/>
    <property type="match status" value="1"/>
</dbReference>
<dbReference type="Pfam" id="PF00155">
    <property type="entry name" value="Aminotran_1_2"/>
    <property type="match status" value="1"/>
</dbReference>
<dbReference type="PANTHER" id="PTHR13693:SF3">
    <property type="entry name" value="LD36009P"/>
    <property type="match status" value="1"/>
</dbReference>
<dbReference type="PANTHER" id="PTHR13693">
    <property type="entry name" value="CLASS II AMINOTRANSFERASE/8-AMINO-7-OXONONANOATE SYNTHASE"/>
    <property type="match status" value="1"/>
</dbReference>
<keyword evidence="6" id="KW-1185">Reference proteome</keyword>
<dbReference type="RefSeq" id="WP_092068985.1">
    <property type="nucleotide sequence ID" value="NZ_FNHB01000001.1"/>
</dbReference>
<evidence type="ECO:0000313" key="6">
    <source>
        <dbReference type="Proteomes" id="UP000214880"/>
    </source>
</evidence>
<gene>
    <name evidence="5" type="ORF">SAMN04488502_101975</name>
</gene>
<dbReference type="GO" id="GO:0016740">
    <property type="term" value="F:transferase activity"/>
    <property type="evidence" value="ECO:0007669"/>
    <property type="project" value="UniProtKB-KW"/>
</dbReference>